<sequence length="144" mass="17311">MICLDTKKKVVKSVKSKQVNFYIMDRKTAMPTEIELELKKFELKISKLNKEEMFKELMLLKFDSENNFYFIKKYLSKHGMKISRQIIQKHNTDHVVIAFGYLSEKMHKLFKKTIFPEVKLESQRLIDLIINNRSTKKIRIHEKN</sequence>
<evidence type="ECO:0000313" key="2">
    <source>
        <dbReference type="Proteomes" id="UP000001430"/>
    </source>
</evidence>
<dbReference type="Proteomes" id="UP000001430">
    <property type="component" value="Chromosome"/>
</dbReference>
<dbReference type="HOGENOM" id="CLU_1794749_0_0_3"/>
<dbReference type="EMBL" id="CP000576">
    <property type="protein sequence ID" value="ABO16679.1"/>
    <property type="molecule type" value="Genomic_DNA"/>
</dbReference>
<dbReference type="STRING" id="167546.P9301_00561"/>
<keyword evidence="2" id="KW-1185">Reference proteome</keyword>
<proteinExistence type="predicted"/>
<name>A3PAA4_PROM0</name>
<protein>
    <submittedName>
        <fullName evidence="1">Uncharacterized protein</fullName>
    </submittedName>
</protein>
<organism evidence="1 2">
    <name type="scientific">Prochlorococcus marinus (strain MIT 9301)</name>
    <dbReference type="NCBI Taxonomy" id="167546"/>
    <lineage>
        <taxon>Bacteria</taxon>
        <taxon>Bacillati</taxon>
        <taxon>Cyanobacteriota</taxon>
        <taxon>Cyanophyceae</taxon>
        <taxon>Synechococcales</taxon>
        <taxon>Prochlorococcaceae</taxon>
        <taxon>Prochlorococcus</taxon>
    </lineage>
</organism>
<dbReference type="AlphaFoldDB" id="A3PAA4"/>
<reference evidence="1 2" key="1">
    <citation type="journal article" date="2007" name="PLoS Genet.">
        <title>Patterns and implications of gene gain and loss in the evolution of Prochlorococcus.</title>
        <authorList>
            <person name="Kettler G.C."/>
            <person name="Martiny A.C."/>
            <person name="Huang K."/>
            <person name="Zucker J."/>
            <person name="Coleman M.L."/>
            <person name="Rodrigue S."/>
            <person name="Chen F."/>
            <person name="Lapidus A."/>
            <person name="Ferriera S."/>
            <person name="Johnson J."/>
            <person name="Steglich C."/>
            <person name="Church G.M."/>
            <person name="Richardson P."/>
            <person name="Chisholm S.W."/>
        </authorList>
    </citation>
    <scope>NUCLEOTIDE SEQUENCE [LARGE SCALE GENOMIC DNA]</scope>
    <source>
        <strain evidence="1 2">MIT 9301</strain>
    </source>
</reference>
<accession>A3PAA4</accession>
<evidence type="ECO:0000313" key="1">
    <source>
        <dbReference type="EMBL" id="ABO16679.1"/>
    </source>
</evidence>
<dbReference type="KEGG" id="pmg:P9301_00561"/>
<gene>
    <name evidence="1" type="ordered locus">P9301_00561</name>
</gene>